<keyword evidence="4" id="KW-0614">Plasmid</keyword>
<dbReference type="PANTHER" id="PTHR30486">
    <property type="entry name" value="TWITCHING MOTILITY PROTEIN PILT"/>
    <property type="match status" value="1"/>
</dbReference>
<dbReference type="GO" id="GO:0044097">
    <property type="term" value="P:secretion by the type IV secretion system"/>
    <property type="evidence" value="ECO:0007669"/>
    <property type="project" value="InterPro"/>
</dbReference>
<dbReference type="InterPro" id="IPR014155">
    <property type="entry name" value="VirB11"/>
</dbReference>
<dbReference type="GO" id="GO:0016887">
    <property type="term" value="F:ATP hydrolysis activity"/>
    <property type="evidence" value="ECO:0007669"/>
    <property type="project" value="InterPro"/>
</dbReference>
<dbReference type="GO" id="GO:0005737">
    <property type="term" value="C:cytoplasm"/>
    <property type="evidence" value="ECO:0007669"/>
    <property type="project" value="UniProtKB-SubCell"/>
</dbReference>
<geneLocation type="plasmid" evidence="5">
    <name>pp88_e</name>
</geneLocation>
<proteinExistence type="inferred from homology"/>
<dbReference type="Proteomes" id="UP000236447">
    <property type="component" value="Plasmid pP88_e"/>
</dbReference>
<dbReference type="Pfam" id="PF00437">
    <property type="entry name" value="T2SSE"/>
    <property type="match status" value="1"/>
</dbReference>
<reference evidence="4 5" key="1">
    <citation type="journal article" date="2017" name="Front. Microbiol.">
        <title>Phaeobacter piscinae sp. nov., a species of the Roseobacter group and potential aquaculture probiont.</title>
        <authorList>
            <person name="Sonnenschein E.C."/>
            <person name="Phippen C.B.W."/>
            <person name="Nielsen K.F."/>
            <person name="Mateiu R.V."/>
            <person name="Melchiorsen J."/>
            <person name="Gram L."/>
            <person name="Overmann J."/>
            <person name="Freese H.M."/>
        </authorList>
    </citation>
    <scope>NUCLEOTIDE SEQUENCE [LARGE SCALE GENOMIC DNA]</scope>
    <source>
        <strain evidence="4 5">P88</strain>
        <plasmid evidence="5">pp88_e</plasmid>
    </source>
</reference>
<dbReference type="RefSeq" id="WP_024099663.1">
    <property type="nucleotide sequence ID" value="NZ_CP010730.1"/>
</dbReference>
<dbReference type="InterPro" id="IPR001482">
    <property type="entry name" value="T2SS/T4SS_dom"/>
</dbReference>
<comment type="subcellular location">
    <subcellularLocation>
        <location evidence="2">Cytoplasm</location>
    </subcellularLocation>
</comment>
<evidence type="ECO:0000259" key="3">
    <source>
        <dbReference type="Pfam" id="PF00437"/>
    </source>
</evidence>
<keyword evidence="2" id="KW-0547">Nucleotide-binding</keyword>
<reference evidence="4 5" key="2">
    <citation type="journal article" date="2017" name="Genome Biol. Evol.">
        <title>Trajectories and Drivers of Genome Evolution in Surface-Associated Marine Phaeobacter.</title>
        <authorList>
            <person name="Freese H.M."/>
            <person name="Sikorski J."/>
            <person name="Bunk B."/>
            <person name="Scheuner C."/>
            <person name="Meier-Kolthoff J.P."/>
            <person name="Sproer C."/>
            <person name="Gram L."/>
            <person name="Overmann J."/>
        </authorList>
    </citation>
    <scope>NUCLEOTIDE SEQUENCE [LARGE SCALE GENOMIC DNA]</scope>
    <source>
        <strain evidence="4 5">P88</strain>
        <plasmid evidence="5">pp88_e</plasmid>
    </source>
</reference>
<keyword evidence="2" id="KW-0067">ATP-binding</keyword>
<organism evidence="4 5">
    <name type="scientific">Phaeobacter inhibens</name>
    <dbReference type="NCBI Taxonomy" id="221822"/>
    <lineage>
        <taxon>Bacteria</taxon>
        <taxon>Pseudomonadati</taxon>
        <taxon>Pseudomonadota</taxon>
        <taxon>Alphaproteobacteria</taxon>
        <taxon>Rhodobacterales</taxon>
        <taxon>Roseobacteraceae</taxon>
        <taxon>Phaeobacter</taxon>
    </lineage>
</organism>
<protein>
    <recommendedName>
        <fullName evidence="2">Type IV secretion system protein</fullName>
    </recommendedName>
</protein>
<sequence length="330" mass="36225">MDDAGSFLEAYFTPIKDLLKDSEIVEIAINSDGTVWIEKQGAPYMALHCSHKFEKIDANNIGTAIASDIGAQFSVAKPVLSGKIEYAGRPLRAQVIAEPAIEGGTAITLRSYSHTKISLEKMGLLHGSLVDLEEKRRERAQHVADLAQEGKVEDAMRVCIEDRLNILISGGTSSGKTTFARGLLDLVEPQERIVTIEDAFELFPEQPNSVCLRAKRVEGGEVTAAKLLEATLRLRPDRIILGELRGNECKTFLDAINTGHGGSFTTIHADTAKKALDRLALMVMDVGMNMTFQEVWRYCANSIDLVVQLGRHDGRRGVAEIFLPALHIDK</sequence>
<evidence type="ECO:0000256" key="2">
    <source>
        <dbReference type="RuleBase" id="RU366071"/>
    </source>
</evidence>
<dbReference type="InterPro" id="IPR050921">
    <property type="entry name" value="T4SS_GSP_E_ATPase"/>
</dbReference>
<dbReference type="EMBL" id="CP010730">
    <property type="protein sequence ID" value="AUR01773.1"/>
    <property type="molecule type" value="Genomic_DNA"/>
</dbReference>
<dbReference type="InterPro" id="IPR027417">
    <property type="entry name" value="P-loop_NTPase"/>
</dbReference>
<keyword evidence="2" id="KW-0963">Cytoplasm</keyword>
<dbReference type="GeneID" id="31848657"/>
<dbReference type="Gene3D" id="3.30.450.90">
    <property type="match status" value="1"/>
</dbReference>
<comment type="function">
    <text evidence="2">Part of the Type IV secretion system.</text>
</comment>
<dbReference type="CDD" id="cd01130">
    <property type="entry name" value="VirB11-like_ATPase"/>
    <property type="match status" value="1"/>
</dbReference>
<dbReference type="GO" id="GO:0005524">
    <property type="term" value="F:ATP binding"/>
    <property type="evidence" value="ECO:0007669"/>
    <property type="project" value="UniProtKB-UniRule"/>
</dbReference>
<evidence type="ECO:0000256" key="1">
    <source>
        <dbReference type="ARBA" id="ARBA00006611"/>
    </source>
</evidence>
<feature type="domain" description="Bacterial type II secretion system protein E" evidence="3">
    <location>
        <begin position="149"/>
        <end position="306"/>
    </location>
</feature>
<gene>
    <name evidence="4" type="ORF">PhaeoP88_04461</name>
</gene>
<evidence type="ECO:0000313" key="4">
    <source>
        <dbReference type="EMBL" id="AUR01773.1"/>
    </source>
</evidence>
<name>A0A2I7KGQ7_9RHOB</name>
<comment type="similarity">
    <text evidence="1 2">Belongs to the GSP E family.</text>
</comment>
<dbReference type="AlphaFoldDB" id="A0A2I7KGQ7"/>
<evidence type="ECO:0000313" key="5">
    <source>
        <dbReference type="Proteomes" id="UP000236447"/>
    </source>
</evidence>
<dbReference type="GO" id="GO:0043684">
    <property type="term" value="C:type IV secretion system complex"/>
    <property type="evidence" value="ECO:0007669"/>
    <property type="project" value="UniProtKB-UniRule"/>
</dbReference>
<dbReference type="PANTHER" id="PTHR30486:SF6">
    <property type="entry name" value="TYPE IV PILUS RETRACTATION ATPASE PILT"/>
    <property type="match status" value="1"/>
</dbReference>
<dbReference type="Gene3D" id="3.40.50.300">
    <property type="entry name" value="P-loop containing nucleotide triphosphate hydrolases"/>
    <property type="match status" value="1"/>
</dbReference>
<dbReference type="SUPFAM" id="SSF52540">
    <property type="entry name" value="P-loop containing nucleoside triphosphate hydrolases"/>
    <property type="match status" value="1"/>
</dbReference>
<dbReference type="NCBIfam" id="TIGR02788">
    <property type="entry name" value="VirB11"/>
    <property type="match status" value="1"/>
</dbReference>
<accession>A0A2I7KGQ7</accession>